<dbReference type="GO" id="GO:0004252">
    <property type="term" value="F:serine-type endopeptidase activity"/>
    <property type="evidence" value="ECO:0007669"/>
    <property type="project" value="TreeGrafter"/>
</dbReference>
<gene>
    <name evidence="5" type="primary">LOC114798009</name>
</gene>
<evidence type="ECO:0000313" key="6">
    <source>
        <dbReference type="Proteomes" id="UP000694580"/>
    </source>
</evidence>
<dbReference type="GO" id="GO:0005615">
    <property type="term" value="C:extracellular space"/>
    <property type="evidence" value="ECO:0007669"/>
    <property type="project" value="TreeGrafter"/>
</dbReference>
<dbReference type="GeneTree" id="ENSGT00950000183145"/>
<reference evidence="5" key="3">
    <citation type="submission" date="2025-09" db="UniProtKB">
        <authorList>
            <consortium name="Ensembl"/>
        </authorList>
    </citation>
    <scope>IDENTIFICATION</scope>
</reference>
<keyword evidence="6" id="KW-1185">Reference proteome</keyword>
<feature type="domain" description="SRCR" evidence="4">
    <location>
        <begin position="272"/>
        <end position="370"/>
    </location>
</feature>
<keyword evidence="3" id="KW-1133">Transmembrane helix</keyword>
<keyword evidence="3" id="KW-0472">Membrane</keyword>
<feature type="domain" description="SRCR" evidence="4">
    <location>
        <begin position="99"/>
        <end position="147"/>
    </location>
</feature>
<dbReference type="PANTHER" id="PTHR48071:SF25">
    <property type="entry name" value="SCAVENGER RECEPTOR CYSTEINE-RICH TYPE 1 PROTEIN M160-LIKE ISOFORM X1"/>
    <property type="match status" value="1"/>
</dbReference>
<evidence type="ECO:0000259" key="4">
    <source>
        <dbReference type="PROSITE" id="PS50287"/>
    </source>
</evidence>
<dbReference type="Pfam" id="PF00530">
    <property type="entry name" value="SRCR"/>
    <property type="match status" value="5"/>
</dbReference>
<feature type="domain" description="SRCR" evidence="4">
    <location>
        <begin position="848"/>
        <end position="943"/>
    </location>
</feature>
<feature type="disulfide bond" evidence="2">
    <location>
        <begin position="66"/>
        <end position="76"/>
    </location>
</feature>
<feature type="domain" description="SRCR" evidence="4">
    <location>
        <begin position="706"/>
        <end position="778"/>
    </location>
</feature>
<dbReference type="InterPro" id="IPR036772">
    <property type="entry name" value="SRCR-like_dom_sf"/>
</dbReference>
<dbReference type="GO" id="GO:0031638">
    <property type="term" value="P:zymogen activation"/>
    <property type="evidence" value="ECO:0007669"/>
    <property type="project" value="TreeGrafter"/>
</dbReference>
<dbReference type="GO" id="GO:0005886">
    <property type="term" value="C:plasma membrane"/>
    <property type="evidence" value="ECO:0007669"/>
    <property type="project" value="TreeGrafter"/>
</dbReference>
<sequence length="1015" mass="112069">MNGVEGCAGMVQFGKEPSEVIHLCHKNWNIEEAQRVCLEVGCSKAENITRIRADPGITYNTKTFSCEKGMDFLWQCIDWKSTEVCAEPIAVICSCHQIYRLKYANRRENVCSGELGIVENNAWKPLKQAKNYTQRADLICPYLQCGNNGTIQEQDKKPEVSLKCADQVKILIQSRDGIYDKCYGSMVIQRNKTMMGVCANSDKAAGVACREAGCGELVFTQKEVPTAIRPVNQWKGVDCDGSEASLWQCNPYTKTFESCKMMKIYCSESIDVRLSDGFDKCAGRVEIRHEEKWWSVSNTMWTDANSNTVCAQLGCGQMSQHGHQLFANGATALLQLNFDCGRIADSIHKCRVTPVQSHSSEVSSTKLICRGHKMIFLEGMSSCSGTVRVQQESTQFWVSGLPVTWNETSAEYVCSQLHCGNVETYHYENQTKATMMEVVCRNNTGCTLDLAKAPSEAVATVKCSGNVTLQLVNNENALDGNKKRCWGDVEVCVGGRCGGVCEDAWTPDLSGKVCASLGCGHFIQRSDRELSPSVTIGSVHCPDHIKDITRCRYVLNSGSYCRSRHVSILCSGSLKARLVDSRDKCAGRAEIHWSGNWLPVCAEHPENQSLGATICRELKCGTVNSSRLFPSTALQAGLRATCNGVFSTVEKCTANKTFCAAGYFRCSDWSRLLITNTKLACQGPVFIMSTNGQHAVSSFEGQTELNLICKNLGCGEYKNHEGVSKGNYTWWGKTWKCQGSQASIWDCEVASAPTGAPEKQLDINCADGLRVDLSKKCYGEVQVNGKHKVCDSGWSKHMSEITPTQYCSILVEKRVTREAGRFYYFSCTGQEVSLLQCASEMVECNGSVSLVFSEGLKFRLTEGCGGAVQVNYMDNWTPACIHGGSEANRLCTDLLCGNFSKTEKTEKEGHPIQIKCSGENPSFLSHCVTRDAVCQHGSRVYCENYQEKKPFVRVGAITALAIGTLLLLVALGLVLWKRKPIINMIFETKGLSSKSNFSVDMDMERNEGRLLRFAK</sequence>
<feature type="domain" description="SRCR" evidence="4">
    <location>
        <begin position="576"/>
        <end position="682"/>
    </location>
</feature>
<proteinExistence type="predicted"/>
<protein>
    <submittedName>
        <fullName evidence="5">Si:dkey-8e10.2</fullName>
    </submittedName>
</protein>
<accession>A0AAY4DL18</accession>
<organism evidence="5 6">
    <name type="scientific">Denticeps clupeoides</name>
    <name type="common">denticle herring</name>
    <dbReference type="NCBI Taxonomy" id="299321"/>
    <lineage>
        <taxon>Eukaryota</taxon>
        <taxon>Metazoa</taxon>
        <taxon>Chordata</taxon>
        <taxon>Craniata</taxon>
        <taxon>Vertebrata</taxon>
        <taxon>Euteleostomi</taxon>
        <taxon>Actinopterygii</taxon>
        <taxon>Neopterygii</taxon>
        <taxon>Teleostei</taxon>
        <taxon>Clupei</taxon>
        <taxon>Clupeiformes</taxon>
        <taxon>Denticipitoidei</taxon>
        <taxon>Denticipitidae</taxon>
        <taxon>Denticeps</taxon>
    </lineage>
</organism>
<dbReference type="Ensembl" id="ENSDCDT00010056313.1">
    <property type="protein sequence ID" value="ENSDCDP00010046118.1"/>
    <property type="gene ID" value="ENSDCDG00010028266.1"/>
</dbReference>
<comment type="caution">
    <text evidence="2">Lacks conserved residue(s) required for the propagation of feature annotation.</text>
</comment>
<feature type="disulfide bond" evidence="2">
    <location>
        <begin position="642"/>
        <end position="652"/>
    </location>
</feature>
<dbReference type="PROSITE" id="PS50287">
    <property type="entry name" value="SRCR_2"/>
    <property type="match status" value="9"/>
</dbReference>
<dbReference type="Gene3D" id="3.10.250.10">
    <property type="entry name" value="SRCR-like domain"/>
    <property type="match status" value="7"/>
</dbReference>
<evidence type="ECO:0000313" key="5">
    <source>
        <dbReference type="Ensembl" id="ENSDCDP00010046118.1"/>
    </source>
</evidence>
<dbReference type="PANTHER" id="PTHR48071">
    <property type="entry name" value="SRCR DOMAIN-CONTAINING PROTEIN"/>
    <property type="match status" value="1"/>
</dbReference>
<keyword evidence="1 2" id="KW-1015">Disulfide bond</keyword>
<feature type="domain" description="SRCR" evidence="4">
    <location>
        <begin position="1"/>
        <end position="94"/>
    </location>
</feature>
<dbReference type="SMART" id="SM00202">
    <property type="entry name" value="SR"/>
    <property type="match status" value="3"/>
</dbReference>
<feature type="disulfide bond" evidence="2">
    <location>
        <begin position="541"/>
        <end position="551"/>
    </location>
</feature>
<dbReference type="InterPro" id="IPR001190">
    <property type="entry name" value="SRCR"/>
</dbReference>
<dbReference type="Proteomes" id="UP000694580">
    <property type="component" value="Chromosome 10"/>
</dbReference>
<evidence type="ECO:0000256" key="1">
    <source>
        <dbReference type="ARBA" id="ARBA00023157"/>
    </source>
</evidence>
<evidence type="ECO:0000256" key="2">
    <source>
        <dbReference type="PROSITE-ProRule" id="PRU00196"/>
    </source>
</evidence>
<feature type="transmembrane region" description="Helical" evidence="3">
    <location>
        <begin position="951"/>
        <end position="976"/>
    </location>
</feature>
<dbReference type="PRINTS" id="PR00258">
    <property type="entry name" value="SPERACTRCPTR"/>
</dbReference>
<reference evidence="5 6" key="1">
    <citation type="submission" date="2020-06" db="EMBL/GenBank/DDBJ databases">
        <authorList>
            <consortium name="Wellcome Sanger Institute Data Sharing"/>
        </authorList>
    </citation>
    <scope>NUCLEOTIDE SEQUENCE [LARGE SCALE GENOMIC DNA]</scope>
</reference>
<keyword evidence="3" id="KW-0812">Transmembrane</keyword>
<feature type="disulfide bond" evidence="2">
    <location>
        <begin position="239"/>
        <end position="249"/>
    </location>
</feature>
<feature type="disulfide bond" evidence="2">
    <location>
        <begin position="340"/>
        <end position="350"/>
    </location>
</feature>
<name>A0AAY4DL18_9TELE</name>
<reference evidence="5" key="2">
    <citation type="submission" date="2025-08" db="UniProtKB">
        <authorList>
            <consortium name="Ensembl"/>
        </authorList>
    </citation>
    <scope>IDENTIFICATION</scope>
</reference>
<feature type="domain" description="SRCR" evidence="4">
    <location>
        <begin position="374"/>
        <end position="474"/>
    </location>
</feature>
<feature type="domain" description="SRCR" evidence="4">
    <location>
        <begin position="172"/>
        <end position="267"/>
    </location>
</feature>
<evidence type="ECO:0000256" key="3">
    <source>
        <dbReference type="SAM" id="Phobius"/>
    </source>
</evidence>
<dbReference type="SUPFAM" id="SSF56487">
    <property type="entry name" value="SRCR-like"/>
    <property type="match status" value="7"/>
</dbReference>
<dbReference type="AlphaFoldDB" id="A0AAY4DL18"/>
<feature type="domain" description="SRCR" evidence="4">
    <location>
        <begin position="469"/>
        <end position="571"/>
    </location>
</feature>
<feature type="disulfide bond" evidence="2">
    <location>
        <begin position="737"/>
        <end position="747"/>
    </location>
</feature>